<organism evidence="3 4">
    <name type="scientific">Musicola paradisiaca (strain Ech703)</name>
    <name type="common">Dickeya paradisiaca</name>
    <name type="synonym">Dickeya dadantii</name>
    <dbReference type="NCBI Taxonomy" id="579405"/>
    <lineage>
        <taxon>Bacteria</taxon>
        <taxon>Pseudomonadati</taxon>
        <taxon>Pseudomonadota</taxon>
        <taxon>Gammaproteobacteria</taxon>
        <taxon>Enterobacterales</taxon>
        <taxon>Pectobacteriaceae</taxon>
        <taxon>Musicola</taxon>
    </lineage>
</organism>
<dbReference type="AlphaFoldDB" id="C6C8L0"/>
<dbReference type="eggNOG" id="COG3506">
    <property type="taxonomic scope" value="Bacteria"/>
</dbReference>
<dbReference type="InterPro" id="IPR013783">
    <property type="entry name" value="Ig-like_fold"/>
</dbReference>
<dbReference type="SUPFAM" id="SSF49265">
    <property type="entry name" value="Fibronectin type III"/>
    <property type="match status" value="1"/>
</dbReference>
<protein>
    <submittedName>
        <fullName evidence="3">Fibronectin type III domain protein</fullName>
    </submittedName>
</protein>
<keyword evidence="1" id="KW-1015">Disulfide bond</keyword>
<evidence type="ECO:0000256" key="1">
    <source>
        <dbReference type="ARBA" id="ARBA00023157"/>
    </source>
</evidence>
<dbReference type="KEGG" id="dda:Dd703_2394"/>
<dbReference type="InterPro" id="IPR003961">
    <property type="entry name" value="FN3_dom"/>
</dbReference>
<evidence type="ECO:0000313" key="4">
    <source>
        <dbReference type="Proteomes" id="UP000002734"/>
    </source>
</evidence>
<keyword evidence="4" id="KW-1185">Reference proteome</keyword>
<dbReference type="Proteomes" id="UP000002734">
    <property type="component" value="Chromosome"/>
</dbReference>
<dbReference type="InterPro" id="IPR009784">
    <property type="entry name" value="DUF1349"/>
</dbReference>
<dbReference type="GO" id="GO:0016020">
    <property type="term" value="C:membrane"/>
    <property type="evidence" value="ECO:0007669"/>
    <property type="project" value="UniProtKB-SubCell"/>
</dbReference>
<dbReference type="InterPro" id="IPR036116">
    <property type="entry name" value="FN3_sf"/>
</dbReference>
<dbReference type="PROSITE" id="PS50853">
    <property type="entry name" value="FN3"/>
    <property type="match status" value="1"/>
</dbReference>
<evidence type="ECO:0000259" key="2">
    <source>
        <dbReference type="PROSITE" id="PS50853"/>
    </source>
</evidence>
<proteinExistence type="predicted"/>
<name>C6C8L0_MUSP7</name>
<evidence type="ECO:0000313" key="3">
    <source>
        <dbReference type="EMBL" id="ACS86176.1"/>
    </source>
</evidence>
<reference evidence="3" key="1">
    <citation type="submission" date="2009-06" db="EMBL/GenBank/DDBJ databases">
        <title>Complete sequence of Dickeya dadantii Ech703.</title>
        <authorList>
            <consortium name="US DOE Joint Genome Institute"/>
            <person name="Lucas S."/>
            <person name="Copeland A."/>
            <person name="Lapidus A."/>
            <person name="Glavina del Rio T."/>
            <person name="Dalin E."/>
            <person name="Tice H."/>
            <person name="Bruce D."/>
            <person name="Goodwin L."/>
            <person name="Pitluck S."/>
            <person name="Chertkov O."/>
            <person name="Brettin T."/>
            <person name="Detter J.C."/>
            <person name="Han C."/>
            <person name="Larimer F."/>
            <person name="Land M."/>
            <person name="Hauser L."/>
            <person name="Kyrpides N."/>
            <person name="Mikhailova N."/>
            <person name="Balakrishnan V."/>
            <person name="Glasner J."/>
            <person name="Perna N.T."/>
        </authorList>
    </citation>
    <scope>NUCLEOTIDE SEQUENCE [LARGE SCALE GENOMIC DNA]</scope>
    <source>
        <strain evidence="3">Ech703</strain>
    </source>
</reference>
<dbReference type="GO" id="GO:0098609">
    <property type="term" value="P:cell-cell adhesion"/>
    <property type="evidence" value="ECO:0007669"/>
    <property type="project" value="TreeGrafter"/>
</dbReference>
<sequence>MHLVFSANSDTLLAAICGQTGLFISESISYPYFVRLISMKTISTSLTRRRHSALISGLLVGVCGFATPAHADIDTQQCSASVESPHTAAFSKDEQDLPYPKIGGLYQRPAAAGVSLTGDANQYVESASGALNGKYPLQRNGDHITLTGQGYFGVRWDIDSAGRGGTLPAENAPLFALSNGTLKRVALTDSYMPDYRLDGEPGLTGIGYAVGRPLIAPGTPAGQGEIMPSLWRNEIFYLDGTVTLTQRQGEIDYKLGITPLTLAEVNAQLSSTRNHAGRNTLRSGISLDPYLGEDTPPASPGNLTATAIASSVVKLDWRDCADNARGFIVEYAEDSGGSDRAYTSAESLGKGSESLELGTLQPGTTYFFRVKAYNQAGDSAYSNEVSVTTPAPTPLSDNWKQQDIGKMGTAGAATEDNGVITLEAHNGDVWGAEDSIHVVYRELKGDGRITARLVDLRYSDPYAKAGVMMRNTLAANSGYVLAGYSASIGALSQWRSNTGNATGNSGHFSPSGNGSQPTWLRVTRDGNSFLAEASDDGKNWALLSKRTLVNFNDTLYVGLVLSSRNNSSGKVSFDNVSVER</sequence>
<dbReference type="Pfam" id="PF07081">
    <property type="entry name" value="DUF1349"/>
    <property type="match status" value="1"/>
</dbReference>
<dbReference type="HOGENOM" id="CLU_481234_0_0_6"/>
<dbReference type="Gene3D" id="2.60.120.200">
    <property type="match status" value="1"/>
</dbReference>
<dbReference type="PANTHER" id="PTHR44170">
    <property type="entry name" value="PROTEIN SIDEKICK"/>
    <property type="match status" value="1"/>
</dbReference>
<accession>C6C8L0</accession>
<dbReference type="SMART" id="SM00060">
    <property type="entry name" value="FN3"/>
    <property type="match status" value="1"/>
</dbReference>
<feature type="domain" description="Fibronectin type-III" evidence="2">
    <location>
        <begin position="299"/>
        <end position="392"/>
    </location>
</feature>
<dbReference type="EMBL" id="CP001654">
    <property type="protein sequence ID" value="ACS86176.1"/>
    <property type="molecule type" value="Genomic_DNA"/>
</dbReference>
<dbReference type="Gene3D" id="2.60.40.10">
    <property type="entry name" value="Immunoglobulins"/>
    <property type="match status" value="1"/>
</dbReference>
<dbReference type="STRING" id="579405.Dd703_2394"/>
<gene>
    <name evidence="3" type="ordered locus">Dd703_2394</name>
</gene>
<dbReference type="CDD" id="cd00063">
    <property type="entry name" value="FN3"/>
    <property type="match status" value="1"/>
</dbReference>
<dbReference type="InterPro" id="IPR013320">
    <property type="entry name" value="ConA-like_dom_sf"/>
</dbReference>
<dbReference type="SUPFAM" id="SSF49899">
    <property type="entry name" value="Concanavalin A-like lectins/glucanases"/>
    <property type="match status" value="1"/>
</dbReference>
<dbReference type="PANTHER" id="PTHR44170:SF6">
    <property type="entry name" value="CONTACTIN"/>
    <property type="match status" value="1"/>
</dbReference>
<dbReference type="Pfam" id="PF00041">
    <property type="entry name" value="fn3"/>
    <property type="match status" value="1"/>
</dbReference>